<name>A0A1W0WAX1_HYPEX</name>
<dbReference type="AlphaFoldDB" id="A0A1W0WAX1"/>
<sequence>MGLAQTGCVDGSTLHFLAVQWNILSLTSVDSPKDAKGSAPTSFCLASMSISAYVKTLASFFSQFHFDTLYALLDTSSPGAYRTVFEKMTPSGEGLRQQTITKTRVNITQQTHLEPLLLTFSRVSRVLLFLGHATKLRRLMVSAYQLNMTNGHYVYVAIEPMNAPQRFGLMDWRYNRSDDEQARLAFKSLFVVELLTLESMAPNHSTAAFAEFQARLSHYNDTKSSDINHVNRDCYATVMLFGQVVMESHANGAALTDGQAMSKQMRNRTFHLGKYVGDVFIDAYNQRTPDVLLTHFEGPDTVRKPFLVLYANSSASGLHQINPIEWIEREAWPPPNQPPCGYGDRDGSILCNLTTIRGWEYSIAISGSLLAVIGAVHIVLGQMRRENKQLWWKLAENQLTLPLQTKQQSFLHRSLWLFPRAMKSCLPLSDF</sequence>
<dbReference type="InterPro" id="IPR001828">
    <property type="entry name" value="ANF_lig-bd_rcpt"/>
</dbReference>
<protein>
    <recommendedName>
        <fullName evidence="6">Receptor ligand binding region domain-containing protein</fullName>
    </recommendedName>
</protein>
<comment type="caution">
    <text evidence="7">The sequence shown here is derived from an EMBL/GenBank/DDBJ whole genome shotgun (WGS) entry which is preliminary data.</text>
</comment>
<evidence type="ECO:0000256" key="4">
    <source>
        <dbReference type="ARBA" id="ARBA00023136"/>
    </source>
</evidence>
<accession>A0A1W0WAX1</accession>
<dbReference type="EMBL" id="MTYJ01000147">
    <property type="protein sequence ID" value="OQV12365.1"/>
    <property type="molecule type" value="Genomic_DNA"/>
</dbReference>
<dbReference type="SUPFAM" id="SSF53822">
    <property type="entry name" value="Periplasmic binding protein-like I"/>
    <property type="match status" value="1"/>
</dbReference>
<dbReference type="Gene3D" id="3.40.50.2300">
    <property type="match status" value="1"/>
</dbReference>
<evidence type="ECO:0000313" key="8">
    <source>
        <dbReference type="Proteomes" id="UP000192578"/>
    </source>
</evidence>
<keyword evidence="2 5" id="KW-0812">Transmembrane</keyword>
<feature type="domain" description="Receptor ligand binding region" evidence="6">
    <location>
        <begin position="15"/>
        <end position="291"/>
    </location>
</feature>
<gene>
    <name evidence="7" type="ORF">BV898_13393</name>
</gene>
<reference evidence="8" key="1">
    <citation type="submission" date="2017-01" db="EMBL/GenBank/DDBJ databases">
        <title>Comparative genomics of anhydrobiosis in the tardigrade Hypsibius dujardini.</title>
        <authorList>
            <person name="Yoshida Y."/>
            <person name="Koutsovoulos G."/>
            <person name="Laetsch D."/>
            <person name="Stevens L."/>
            <person name="Kumar S."/>
            <person name="Horikawa D."/>
            <person name="Ishino K."/>
            <person name="Komine S."/>
            <person name="Tomita M."/>
            <person name="Blaxter M."/>
            <person name="Arakawa K."/>
        </authorList>
    </citation>
    <scope>NUCLEOTIDE SEQUENCE [LARGE SCALE GENOMIC DNA]</scope>
    <source>
        <strain evidence="8">Z151</strain>
    </source>
</reference>
<evidence type="ECO:0000259" key="6">
    <source>
        <dbReference type="Pfam" id="PF01094"/>
    </source>
</evidence>
<evidence type="ECO:0000256" key="3">
    <source>
        <dbReference type="ARBA" id="ARBA00022989"/>
    </source>
</evidence>
<comment type="subcellular location">
    <subcellularLocation>
        <location evidence="1">Membrane</location>
    </subcellularLocation>
</comment>
<keyword evidence="4 5" id="KW-0472">Membrane</keyword>
<dbReference type="GO" id="GO:0016020">
    <property type="term" value="C:membrane"/>
    <property type="evidence" value="ECO:0007669"/>
    <property type="project" value="UniProtKB-SubCell"/>
</dbReference>
<keyword evidence="8" id="KW-1185">Reference proteome</keyword>
<dbReference type="Pfam" id="PF01094">
    <property type="entry name" value="ANF_receptor"/>
    <property type="match status" value="1"/>
</dbReference>
<proteinExistence type="predicted"/>
<feature type="transmembrane region" description="Helical" evidence="5">
    <location>
        <begin position="361"/>
        <end position="380"/>
    </location>
</feature>
<keyword evidence="3 5" id="KW-1133">Transmembrane helix</keyword>
<evidence type="ECO:0000256" key="2">
    <source>
        <dbReference type="ARBA" id="ARBA00022692"/>
    </source>
</evidence>
<evidence type="ECO:0000256" key="5">
    <source>
        <dbReference type="SAM" id="Phobius"/>
    </source>
</evidence>
<dbReference type="InterPro" id="IPR028082">
    <property type="entry name" value="Peripla_BP_I"/>
</dbReference>
<organism evidence="7 8">
    <name type="scientific">Hypsibius exemplaris</name>
    <name type="common">Freshwater tardigrade</name>
    <dbReference type="NCBI Taxonomy" id="2072580"/>
    <lineage>
        <taxon>Eukaryota</taxon>
        <taxon>Metazoa</taxon>
        <taxon>Ecdysozoa</taxon>
        <taxon>Tardigrada</taxon>
        <taxon>Eutardigrada</taxon>
        <taxon>Parachela</taxon>
        <taxon>Hypsibioidea</taxon>
        <taxon>Hypsibiidae</taxon>
        <taxon>Hypsibius</taxon>
    </lineage>
</organism>
<evidence type="ECO:0000256" key="1">
    <source>
        <dbReference type="ARBA" id="ARBA00004370"/>
    </source>
</evidence>
<dbReference type="Proteomes" id="UP000192578">
    <property type="component" value="Unassembled WGS sequence"/>
</dbReference>
<evidence type="ECO:0000313" key="7">
    <source>
        <dbReference type="EMBL" id="OQV12365.1"/>
    </source>
</evidence>